<sequence>MGFSPSLPGQPFLLPPHHRPAFLNQPPPSLSQSPELLPQSTPFIPPAILPPPLIPPAILPAPPNSTLPVGPQEGPFCALRPPPSAPNPSWHFPPLPSQPAGLLATGQSSGQLPVGQLHEPSAFPPLSSLAPSAGIQQQSLSQLPTSFANLFTTPIPSFHIPNYPPTIWKNGKPTLTIPQSMLSSSKESFSFAFIGKFAGKRPSLEWVEEKAKFWALSRPCLVSLTIKGYFIFRFNSSEDKAHILVYYQTGHYHQSCPSATQPGKPANPDPEPVPITKATQPPPFLSPTLETSVISLDVLPSPPNPKKNQPGNPTSTQPHSLDNTIIPPTNTSSPGQAKAKTIPPPSSKLPVYSPSINDLPYDVTSLILEKTSTPTIDTSNPFSILENCSFVDQTINPNLYGRNLQTFFEGNSSIGPPPGFEQPLDISDSLATPALGHPAELPQGKIQASPLAGPLRNHPRGKGKIRCNTSGTGPINRRSRSKWTSPPVSPC</sequence>
<reference evidence="1 2" key="1">
    <citation type="journal article" date="2022" name="Hortic Res">
        <title>A haplotype resolved chromosomal level avocado genome allows analysis of novel avocado genes.</title>
        <authorList>
            <person name="Nath O."/>
            <person name="Fletcher S.J."/>
            <person name="Hayward A."/>
            <person name="Shaw L.M."/>
            <person name="Masouleh A.K."/>
            <person name="Furtado A."/>
            <person name="Henry R.J."/>
            <person name="Mitter N."/>
        </authorList>
    </citation>
    <scope>NUCLEOTIDE SEQUENCE [LARGE SCALE GENOMIC DNA]</scope>
    <source>
        <strain evidence="2">cv. Hass</strain>
    </source>
</reference>
<keyword evidence="2" id="KW-1185">Reference proteome</keyword>
<evidence type="ECO:0000313" key="2">
    <source>
        <dbReference type="Proteomes" id="UP001234297"/>
    </source>
</evidence>
<dbReference type="Proteomes" id="UP001234297">
    <property type="component" value="Chromosome 12"/>
</dbReference>
<protein>
    <submittedName>
        <fullName evidence="1">Uncharacterized protein</fullName>
    </submittedName>
</protein>
<comment type="caution">
    <text evidence="1">The sequence shown here is derived from an EMBL/GenBank/DDBJ whole genome shotgun (WGS) entry which is preliminary data.</text>
</comment>
<name>A0ACC2K2I2_PERAE</name>
<evidence type="ECO:0000313" key="1">
    <source>
        <dbReference type="EMBL" id="KAJ8615311.1"/>
    </source>
</evidence>
<proteinExistence type="predicted"/>
<dbReference type="EMBL" id="CM056820">
    <property type="protein sequence ID" value="KAJ8615311.1"/>
    <property type="molecule type" value="Genomic_DNA"/>
</dbReference>
<gene>
    <name evidence="1" type="ORF">MRB53_034683</name>
</gene>
<accession>A0ACC2K2I2</accession>
<organism evidence="1 2">
    <name type="scientific">Persea americana</name>
    <name type="common">Avocado</name>
    <dbReference type="NCBI Taxonomy" id="3435"/>
    <lineage>
        <taxon>Eukaryota</taxon>
        <taxon>Viridiplantae</taxon>
        <taxon>Streptophyta</taxon>
        <taxon>Embryophyta</taxon>
        <taxon>Tracheophyta</taxon>
        <taxon>Spermatophyta</taxon>
        <taxon>Magnoliopsida</taxon>
        <taxon>Magnoliidae</taxon>
        <taxon>Laurales</taxon>
        <taxon>Lauraceae</taxon>
        <taxon>Persea</taxon>
    </lineage>
</organism>